<dbReference type="AlphaFoldDB" id="A0A6G0WJ42"/>
<gene>
    <name evidence="3" type="ORF">Ae201684_014670</name>
</gene>
<evidence type="ECO:0000313" key="4">
    <source>
        <dbReference type="Proteomes" id="UP000481153"/>
    </source>
</evidence>
<dbReference type="PANTHER" id="PTHR31827:SF1">
    <property type="entry name" value="EMB|CAB89363.1"/>
    <property type="match status" value="1"/>
</dbReference>
<dbReference type="VEuPathDB" id="FungiDB:AeMF1_004206"/>
<dbReference type="EMBL" id="VJMJ01000199">
    <property type="protein sequence ID" value="KAF0727253.1"/>
    <property type="molecule type" value="Genomic_DNA"/>
</dbReference>
<dbReference type="PANTHER" id="PTHR31827">
    <property type="entry name" value="EMB|CAB89363.1"/>
    <property type="match status" value="1"/>
</dbReference>
<feature type="domain" description="WRKY19-like zinc finger" evidence="2">
    <location>
        <begin position="51"/>
        <end position="73"/>
    </location>
</feature>
<protein>
    <recommendedName>
        <fullName evidence="2">WRKY19-like zinc finger domain-containing protein</fullName>
    </recommendedName>
</protein>
<name>A0A6G0WJ42_9STRA</name>
<dbReference type="Proteomes" id="UP000481153">
    <property type="component" value="Unassembled WGS sequence"/>
</dbReference>
<sequence>MPTCTFSGCYKEAIPELAKCVAHKHRRHCQALNCNNMVYARNLCVRHGGRKQCQSPHCTAYARGGDFCVDHGGVIIKRLCSVKGCHKQAHARQLCVRHGGGRLCRATGCTQHARDGALCHKHKPAPPAVTLPLKPEGQSHVEPPHMNEGSKASDDSDNERLRLTLDILWALHPNWMNLPYAGTSIESLYEDPASRQNPPAVLLPFEVGNGWEEEISSIAGLAASAVPIL</sequence>
<evidence type="ECO:0000256" key="1">
    <source>
        <dbReference type="SAM" id="MobiDB-lite"/>
    </source>
</evidence>
<evidence type="ECO:0000313" key="3">
    <source>
        <dbReference type="EMBL" id="KAF0727253.1"/>
    </source>
</evidence>
<organism evidence="3 4">
    <name type="scientific">Aphanomyces euteiches</name>
    <dbReference type="NCBI Taxonomy" id="100861"/>
    <lineage>
        <taxon>Eukaryota</taxon>
        <taxon>Sar</taxon>
        <taxon>Stramenopiles</taxon>
        <taxon>Oomycota</taxon>
        <taxon>Saprolegniomycetes</taxon>
        <taxon>Saprolegniales</taxon>
        <taxon>Verrucalvaceae</taxon>
        <taxon>Aphanomyces</taxon>
    </lineage>
</organism>
<reference evidence="3 4" key="1">
    <citation type="submission" date="2019-07" db="EMBL/GenBank/DDBJ databases">
        <title>Genomics analysis of Aphanomyces spp. identifies a new class of oomycete effector associated with host adaptation.</title>
        <authorList>
            <person name="Gaulin E."/>
        </authorList>
    </citation>
    <scope>NUCLEOTIDE SEQUENCE [LARGE SCALE GENOMIC DNA]</scope>
    <source>
        <strain evidence="3 4">ATCC 201684</strain>
    </source>
</reference>
<keyword evidence="4" id="KW-1185">Reference proteome</keyword>
<comment type="caution">
    <text evidence="3">The sequence shown here is derived from an EMBL/GenBank/DDBJ whole genome shotgun (WGS) entry which is preliminary data.</text>
</comment>
<feature type="region of interest" description="Disordered" evidence="1">
    <location>
        <begin position="128"/>
        <end position="157"/>
    </location>
</feature>
<dbReference type="Pfam" id="PF24906">
    <property type="entry name" value="Zf_WRKY19"/>
    <property type="match status" value="1"/>
</dbReference>
<proteinExistence type="predicted"/>
<dbReference type="InterPro" id="IPR056866">
    <property type="entry name" value="Znf_WRKY19"/>
</dbReference>
<evidence type="ECO:0000259" key="2">
    <source>
        <dbReference type="Pfam" id="PF24906"/>
    </source>
</evidence>
<accession>A0A6G0WJ42</accession>